<feature type="region of interest" description="Disordered" evidence="6">
    <location>
        <begin position="414"/>
        <end position="583"/>
    </location>
</feature>
<feature type="compositionally biased region" description="Polar residues" evidence="6">
    <location>
        <begin position="429"/>
        <end position="439"/>
    </location>
</feature>
<comment type="caution">
    <text evidence="8">The sequence shown here is derived from an EMBL/GenBank/DDBJ whole genome shotgun (WGS) entry which is preliminary data.</text>
</comment>
<keyword evidence="3" id="KW-0378">Hydrolase</keyword>
<feature type="region of interest" description="Disordered" evidence="6">
    <location>
        <begin position="646"/>
        <end position="817"/>
    </location>
</feature>
<feature type="compositionally biased region" description="Acidic residues" evidence="6">
    <location>
        <begin position="659"/>
        <end position="672"/>
    </location>
</feature>
<accession>A0A0P8DFM5</accession>
<dbReference type="GO" id="GO:0016787">
    <property type="term" value="F:hydrolase activity"/>
    <property type="evidence" value="ECO:0007669"/>
    <property type="project" value="UniProtKB-KW"/>
</dbReference>
<evidence type="ECO:0000256" key="1">
    <source>
        <dbReference type="ARBA" id="ARBA00001946"/>
    </source>
</evidence>
<organism evidence="8 9">
    <name type="scientific">Phormidesmis priestleyi Ana</name>
    <dbReference type="NCBI Taxonomy" id="1666911"/>
    <lineage>
        <taxon>Bacteria</taxon>
        <taxon>Bacillati</taxon>
        <taxon>Cyanobacteriota</taxon>
        <taxon>Cyanophyceae</taxon>
        <taxon>Leptolyngbyales</taxon>
        <taxon>Leptolyngbyaceae</taxon>
        <taxon>Phormidesmis</taxon>
    </lineage>
</organism>
<sequence>MPKQIVIAEQHRIAAVFSEDQIQEIIVATGSHQVGDIYLGTVENILPGINAAFVNIGDSDKNGFMHADDLGPLRLKRMAGSITELLAPRQKVLVQIMKEPTGNKGPRLTGKVTLPGRYLVLMPYSKGVNLSRRIRNEAERNRLRALGILIKPPGMGLLIRTEAESVSEDAIIEDLEALQKRWESIQQEAMNTRPPSLLNRDDDFIQRVLRDVYSDDVNRIVTDTAGGYERTKQHLSSWSDGRIPVGILIDHHRESTHILEYFRVNAAIREALKPRVDLPSGGYIIIEPTEALTVIDVNSGSFTRSSTARETVLWTNCEAAIEIARQLKLRNIAGVIVVDFIDMESRRDQMQVLEQFGMSLRSDKSRPQISQLSELGLVELTRKRQGQNIYELFGQTCPTCGGLGHLAHLPSEAPGHAEALSGGTIRPQGYSSPVQSFSSRPLAKEDRAASFDAPSELQELDLLNHPNYQDKNGRGNRRRRRRGTEKQPSRSIKTGPVSPVPNLKEVDDLGHSQRRNRHERTERGDVNRSVVDNRLDLPDTEEKVVLQSDEKDTANTEPTTRNKRTRSGRRKPEEPPEMIAVEMPPEEQRIYAVMGLSPLVYSEKTAENPQNTIVSVVLPGEAETFMASLKAQAEAEVSNKRIIQTPVQTEAKRAGLKDESDDAEGNEDDDDVDHYADTSSQTVASEEVDSVHNSANGIASGQPNDNASGRAAPIRRRRRSSNHRAVKTEETLTGSVSSAVDPIGSPMSSSNPLTDEEPAVGFSKPVMNQSSRGAVSTSSKGTSETEASAKSATEVEPEVEPEAPVVRRRRRRSSASD</sequence>
<evidence type="ECO:0000256" key="2">
    <source>
        <dbReference type="ARBA" id="ARBA00022723"/>
    </source>
</evidence>
<protein>
    <submittedName>
        <fullName evidence="8">Ribonuclease E Rne</fullName>
    </submittedName>
</protein>
<feature type="compositionally biased region" description="Polar residues" evidence="6">
    <location>
        <begin position="691"/>
        <end position="706"/>
    </location>
</feature>
<evidence type="ECO:0000313" key="9">
    <source>
        <dbReference type="Proteomes" id="UP000050465"/>
    </source>
</evidence>
<dbReference type="InterPro" id="IPR012340">
    <property type="entry name" value="NA-bd_OB-fold"/>
</dbReference>
<dbReference type="InterPro" id="IPR003029">
    <property type="entry name" value="S1_domain"/>
</dbReference>
<feature type="compositionally biased region" description="Basic and acidic residues" evidence="6">
    <location>
        <begin position="519"/>
        <end position="554"/>
    </location>
</feature>
<evidence type="ECO:0000256" key="4">
    <source>
        <dbReference type="ARBA" id="ARBA00022842"/>
    </source>
</evidence>
<dbReference type="GO" id="GO:0006364">
    <property type="term" value="P:rRNA processing"/>
    <property type="evidence" value="ECO:0007669"/>
    <property type="project" value="TreeGrafter"/>
</dbReference>
<dbReference type="InterPro" id="IPR004659">
    <property type="entry name" value="RNase_E/G"/>
</dbReference>
<name>A0A0P8DFM5_9CYAN</name>
<gene>
    <name evidence="8" type="primary">rne</name>
    <name evidence="8" type="ORF">HLUCCA11_12140</name>
</gene>
<dbReference type="GO" id="GO:0005737">
    <property type="term" value="C:cytoplasm"/>
    <property type="evidence" value="ECO:0007669"/>
    <property type="project" value="TreeGrafter"/>
</dbReference>
<proteinExistence type="predicted"/>
<dbReference type="STRING" id="1666911.HLUCCA11_12140"/>
<feature type="compositionally biased region" description="Basic residues" evidence="6">
    <location>
        <begin position="806"/>
        <end position="817"/>
    </location>
</feature>
<evidence type="ECO:0000256" key="5">
    <source>
        <dbReference type="ARBA" id="ARBA00022884"/>
    </source>
</evidence>
<dbReference type="CDD" id="cd04453">
    <property type="entry name" value="S1_RNase_E"/>
    <property type="match status" value="1"/>
</dbReference>
<dbReference type="PANTHER" id="PTHR30001">
    <property type="entry name" value="RIBONUCLEASE"/>
    <property type="match status" value="1"/>
</dbReference>
<comment type="cofactor">
    <cofactor evidence="1">
        <name>Mg(2+)</name>
        <dbReference type="ChEBI" id="CHEBI:18420"/>
    </cofactor>
</comment>
<keyword evidence="2" id="KW-0479">Metal-binding</keyword>
<dbReference type="PROSITE" id="PS50126">
    <property type="entry name" value="S1"/>
    <property type="match status" value="1"/>
</dbReference>
<dbReference type="GO" id="GO:0046872">
    <property type="term" value="F:metal ion binding"/>
    <property type="evidence" value="ECO:0007669"/>
    <property type="project" value="UniProtKB-KW"/>
</dbReference>
<evidence type="ECO:0000313" key="8">
    <source>
        <dbReference type="EMBL" id="KPQ35163.1"/>
    </source>
</evidence>
<dbReference type="SUPFAM" id="SSF50249">
    <property type="entry name" value="Nucleic acid-binding proteins"/>
    <property type="match status" value="1"/>
</dbReference>
<dbReference type="PATRIC" id="fig|1666911.3.peg.4503"/>
<dbReference type="NCBIfam" id="TIGR00757">
    <property type="entry name" value="RNaseEG"/>
    <property type="match status" value="1"/>
</dbReference>
<feature type="domain" description="S1 motif" evidence="7">
    <location>
        <begin position="35"/>
        <end position="117"/>
    </location>
</feature>
<dbReference type="GO" id="GO:0003723">
    <property type="term" value="F:RNA binding"/>
    <property type="evidence" value="ECO:0007669"/>
    <property type="project" value="UniProtKB-KW"/>
</dbReference>
<dbReference type="Pfam" id="PF10150">
    <property type="entry name" value="RNase_E_G"/>
    <property type="match status" value="1"/>
</dbReference>
<dbReference type="PANTHER" id="PTHR30001:SF0">
    <property type="entry name" value="RIBONUCLEASE G"/>
    <property type="match status" value="1"/>
</dbReference>
<evidence type="ECO:0000256" key="6">
    <source>
        <dbReference type="SAM" id="MobiDB-lite"/>
    </source>
</evidence>
<dbReference type="AlphaFoldDB" id="A0A0P8DFM5"/>
<evidence type="ECO:0000256" key="3">
    <source>
        <dbReference type="ARBA" id="ARBA00022801"/>
    </source>
</evidence>
<dbReference type="EMBL" id="LJZR01000014">
    <property type="protein sequence ID" value="KPQ35163.1"/>
    <property type="molecule type" value="Genomic_DNA"/>
</dbReference>
<dbReference type="Proteomes" id="UP000050465">
    <property type="component" value="Unassembled WGS sequence"/>
</dbReference>
<evidence type="ECO:0000259" key="7">
    <source>
        <dbReference type="PROSITE" id="PS50126"/>
    </source>
</evidence>
<feature type="compositionally biased region" description="Basic residues" evidence="6">
    <location>
        <begin position="474"/>
        <end position="483"/>
    </location>
</feature>
<dbReference type="GO" id="GO:0004540">
    <property type="term" value="F:RNA nuclease activity"/>
    <property type="evidence" value="ECO:0007669"/>
    <property type="project" value="InterPro"/>
</dbReference>
<feature type="compositionally biased region" description="Basic residues" evidence="6">
    <location>
        <begin position="713"/>
        <end position="725"/>
    </location>
</feature>
<dbReference type="SMART" id="SM00316">
    <property type="entry name" value="S1"/>
    <property type="match status" value="1"/>
</dbReference>
<keyword evidence="5" id="KW-0694">RNA-binding</keyword>
<dbReference type="Gene3D" id="2.40.50.140">
    <property type="entry name" value="Nucleic acid-binding proteins"/>
    <property type="match status" value="1"/>
</dbReference>
<feature type="compositionally biased region" description="Polar residues" evidence="6">
    <location>
        <begin position="766"/>
        <end position="791"/>
    </location>
</feature>
<dbReference type="InterPro" id="IPR019307">
    <property type="entry name" value="RNA-bd_AU-1/RNase_E/G"/>
</dbReference>
<keyword evidence="4" id="KW-0460">Magnesium</keyword>
<reference evidence="8 9" key="1">
    <citation type="submission" date="2015-09" db="EMBL/GenBank/DDBJ databases">
        <title>Identification and resolution of microdiversity through metagenomic sequencing of parallel consortia.</title>
        <authorList>
            <person name="Nelson W.C."/>
            <person name="Romine M.F."/>
            <person name="Lindemann S.R."/>
        </authorList>
    </citation>
    <scope>NUCLEOTIDE SEQUENCE [LARGE SCALE GENOMIC DNA]</scope>
    <source>
        <strain evidence="8">Ana</strain>
    </source>
</reference>